<keyword evidence="2" id="KW-1185">Reference proteome</keyword>
<dbReference type="InParanoid" id="M1DT77"/>
<evidence type="ECO:0000313" key="2">
    <source>
        <dbReference type="Proteomes" id="UP000011115"/>
    </source>
</evidence>
<dbReference type="AlphaFoldDB" id="M1DT77"/>
<name>M1DT77_SOLTU</name>
<protein>
    <submittedName>
        <fullName evidence="1">MADS-box protein 9</fullName>
    </submittedName>
</protein>
<reference evidence="2" key="1">
    <citation type="journal article" date="2011" name="Nature">
        <title>Genome sequence and analysis of the tuber crop potato.</title>
        <authorList>
            <consortium name="The Potato Genome Sequencing Consortium"/>
        </authorList>
    </citation>
    <scope>NUCLEOTIDE SEQUENCE [LARGE SCALE GENOMIC DNA]</scope>
    <source>
        <strain evidence="2">cv. DM1-3 516 R44</strain>
    </source>
</reference>
<dbReference type="HOGENOM" id="CLU_2659348_0_0_1"/>
<evidence type="ECO:0000313" key="1">
    <source>
        <dbReference type="EnsemblPlants" id="PGSC0003DMT400094020"/>
    </source>
</evidence>
<dbReference type="EnsemblPlants" id="PGSC0003DMT400094020">
    <property type="protein sequence ID" value="PGSC0003DMT400094020"/>
    <property type="gene ID" value="PGSC0003DMG400043591"/>
</dbReference>
<proteinExistence type="predicted"/>
<organism evidence="1 2">
    <name type="scientific">Solanum tuberosum</name>
    <name type="common">Potato</name>
    <dbReference type="NCBI Taxonomy" id="4113"/>
    <lineage>
        <taxon>Eukaryota</taxon>
        <taxon>Viridiplantae</taxon>
        <taxon>Streptophyta</taxon>
        <taxon>Embryophyta</taxon>
        <taxon>Tracheophyta</taxon>
        <taxon>Spermatophyta</taxon>
        <taxon>Magnoliopsida</taxon>
        <taxon>eudicotyledons</taxon>
        <taxon>Gunneridae</taxon>
        <taxon>Pentapetalae</taxon>
        <taxon>asterids</taxon>
        <taxon>lamiids</taxon>
        <taxon>Solanales</taxon>
        <taxon>Solanaceae</taxon>
        <taxon>Solanoideae</taxon>
        <taxon>Solaneae</taxon>
        <taxon>Solanum</taxon>
    </lineage>
</organism>
<dbReference type="PaxDb" id="4113-PGSC0003DMT400094020"/>
<reference evidence="1" key="2">
    <citation type="submission" date="2015-06" db="UniProtKB">
        <authorList>
            <consortium name="EnsemblPlants"/>
        </authorList>
    </citation>
    <scope>IDENTIFICATION</scope>
    <source>
        <strain evidence="1">DM1-3 516 R44</strain>
    </source>
</reference>
<sequence length="76" mass="8737">MCSLNRQFCRRKEVRGQRVATVAAADTCAEAGTERGLLAIKERKEELLIQQLEYSRKQEERSALECEALPRQVEEL</sequence>
<dbReference type="Proteomes" id="UP000011115">
    <property type="component" value="Unassembled WGS sequence"/>
</dbReference>
<dbReference type="Gramene" id="PGSC0003DMT400094020">
    <property type="protein sequence ID" value="PGSC0003DMT400094020"/>
    <property type="gene ID" value="PGSC0003DMG400043591"/>
</dbReference>
<accession>M1DT77</accession>